<reference evidence="8 9" key="1">
    <citation type="submission" date="2018-06" db="EMBL/GenBank/DDBJ databases">
        <authorList>
            <consortium name="Pathogen Informatics"/>
            <person name="Doyle S."/>
        </authorList>
    </citation>
    <scope>NUCLEOTIDE SEQUENCE [LARGE SCALE GENOMIC DNA]</scope>
    <source>
        <strain evidence="8 9">NCTC10211</strain>
    </source>
</reference>
<dbReference type="EMBL" id="UGYK01000002">
    <property type="protein sequence ID" value="SUI47529.1"/>
    <property type="molecule type" value="Genomic_DNA"/>
</dbReference>
<dbReference type="PANTHER" id="PTHR43791">
    <property type="entry name" value="PERMEASE-RELATED"/>
    <property type="match status" value="1"/>
</dbReference>
<evidence type="ECO:0000256" key="1">
    <source>
        <dbReference type="ARBA" id="ARBA00004141"/>
    </source>
</evidence>
<feature type="transmembrane region" description="Helical" evidence="6">
    <location>
        <begin position="31"/>
        <end position="50"/>
    </location>
</feature>
<dbReference type="InterPro" id="IPR020846">
    <property type="entry name" value="MFS_dom"/>
</dbReference>
<dbReference type="PANTHER" id="PTHR43791:SF100">
    <property type="entry name" value="SUGAR TRANSPORTER"/>
    <property type="match status" value="1"/>
</dbReference>
<evidence type="ECO:0000259" key="7">
    <source>
        <dbReference type="PROSITE" id="PS50850"/>
    </source>
</evidence>
<dbReference type="AlphaFoldDB" id="A0A379YV80"/>
<evidence type="ECO:0000256" key="3">
    <source>
        <dbReference type="ARBA" id="ARBA00022692"/>
    </source>
</evidence>
<accession>A0A379YV80</accession>
<feature type="transmembrane region" description="Helical" evidence="6">
    <location>
        <begin position="159"/>
        <end position="183"/>
    </location>
</feature>
<keyword evidence="2" id="KW-0813">Transport</keyword>
<evidence type="ECO:0000313" key="8">
    <source>
        <dbReference type="EMBL" id="SUI47529.1"/>
    </source>
</evidence>
<dbReference type="InterPro" id="IPR036259">
    <property type="entry name" value="MFS_trans_sf"/>
</dbReference>
<feature type="transmembrane region" description="Helical" evidence="6">
    <location>
        <begin position="101"/>
        <end position="120"/>
    </location>
</feature>
<feature type="transmembrane region" description="Helical" evidence="6">
    <location>
        <begin position="324"/>
        <end position="342"/>
    </location>
</feature>
<evidence type="ECO:0000256" key="4">
    <source>
        <dbReference type="ARBA" id="ARBA00022989"/>
    </source>
</evidence>
<protein>
    <submittedName>
        <fullName evidence="8">Inner membrane transport protein RhmT</fullName>
    </submittedName>
</protein>
<name>A0A379YV80_SERMA</name>
<feature type="transmembrane region" description="Helical" evidence="6">
    <location>
        <begin position="386"/>
        <end position="407"/>
    </location>
</feature>
<feature type="domain" description="Major facilitator superfamily (MFS) profile" evidence="7">
    <location>
        <begin position="34"/>
        <end position="438"/>
    </location>
</feature>
<evidence type="ECO:0000313" key="9">
    <source>
        <dbReference type="Proteomes" id="UP000254765"/>
    </source>
</evidence>
<organism evidence="8 9">
    <name type="scientific">Serratia marcescens</name>
    <dbReference type="NCBI Taxonomy" id="615"/>
    <lineage>
        <taxon>Bacteria</taxon>
        <taxon>Pseudomonadati</taxon>
        <taxon>Pseudomonadota</taxon>
        <taxon>Gammaproteobacteria</taxon>
        <taxon>Enterobacterales</taxon>
        <taxon>Yersiniaceae</taxon>
        <taxon>Serratia</taxon>
    </lineage>
</organism>
<dbReference type="Proteomes" id="UP000254765">
    <property type="component" value="Unassembled WGS sequence"/>
</dbReference>
<evidence type="ECO:0000256" key="5">
    <source>
        <dbReference type="ARBA" id="ARBA00023136"/>
    </source>
</evidence>
<dbReference type="GO" id="GO:0005886">
    <property type="term" value="C:plasma membrane"/>
    <property type="evidence" value="ECO:0007669"/>
    <property type="project" value="TreeGrafter"/>
</dbReference>
<gene>
    <name evidence="8" type="primary">rhmT_4</name>
    <name evidence="8" type="ORF">NCTC10211_02138</name>
</gene>
<keyword evidence="3 6" id="KW-0812">Transmembrane</keyword>
<feature type="transmembrane region" description="Helical" evidence="6">
    <location>
        <begin position="290"/>
        <end position="312"/>
    </location>
</feature>
<dbReference type="Gene3D" id="1.20.1250.20">
    <property type="entry name" value="MFS general substrate transporter like domains"/>
    <property type="match status" value="2"/>
</dbReference>
<keyword evidence="5 6" id="KW-0472">Membrane</keyword>
<feature type="transmembrane region" description="Helical" evidence="6">
    <location>
        <begin position="126"/>
        <end position="147"/>
    </location>
</feature>
<feature type="transmembrane region" description="Helical" evidence="6">
    <location>
        <begin position="413"/>
        <end position="433"/>
    </location>
</feature>
<evidence type="ECO:0000256" key="6">
    <source>
        <dbReference type="SAM" id="Phobius"/>
    </source>
</evidence>
<keyword evidence="4 6" id="KW-1133">Transmembrane helix</keyword>
<proteinExistence type="predicted"/>
<evidence type="ECO:0000256" key="2">
    <source>
        <dbReference type="ARBA" id="ARBA00022448"/>
    </source>
</evidence>
<dbReference type="SUPFAM" id="SSF103473">
    <property type="entry name" value="MFS general substrate transporter"/>
    <property type="match status" value="1"/>
</dbReference>
<feature type="transmembrane region" description="Helical" evidence="6">
    <location>
        <begin position="348"/>
        <end position="365"/>
    </location>
</feature>
<comment type="subcellular location">
    <subcellularLocation>
        <location evidence="1">Membrane</location>
        <topology evidence="1">Multi-pass membrane protein</topology>
    </subcellularLocation>
</comment>
<dbReference type="InterPro" id="IPR011701">
    <property type="entry name" value="MFS"/>
</dbReference>
<dbReference type="CDD" id="cd17319">
    <property type="entry name" value="MFS_ExuT_GudP_like"/>
    <property type="match status" value="1"/>
</dbReference>
<dbReference type="PROSITE" id="PS50850">
    <property type="entry name" value="MFS"/>
    <property type="match status" value="1"/>
</dbReference>
<dbReference type="Pfam" id="PF07690">
    <property type="entry name" value="MFS_1"/>
    <property type="match status" value="1"/>
</dbReference>
<feature type="transmembrane region" description="Helical" evidence="6">
    <location>
        <begin position="189"/>
        <end position="209"/>
    </location>
</feature>
<sequence>MIILSADTISFVNGGYHRDAIMTDKIPGTRWLRVIAPILITCIISFMDRVNISFALPGGMEQDLGITSQMAGVASGIFFIGYLFLQIPGGRLAVYGSGKRFIAWSLVAWAVVSIATGFVTHEYQLLVLRFILGISEGGMLPVVLTMVSNWFPEKELGRANAFVMMFAPLGGMLTAPVSGAIIAALDWRWLFIIEGLLSIVVLTIWWLVISDRPEEARWLPAKERDYLLTELARERKAREGMAPAAKAPLKAVFRNKGLMRLVVLNFFYQTGDYGYTLWLPTILKNLTGGSMANVGVLAILPFVATLAGIYVISMFSDRSGKRRLWVRISLYCFAAALIASVILHEHVVAAYIALVVCGFFLKAATSPFWSIPGRIAAAEVAGSARGVINGLGNLGGFCGPYLVGVMIYLYGQNAAVCALAASLLLAGSITFLLPKECDRTCEETDNRLPSGAKQKWS</sequence>
<dbReference type="GO" id="GO:0022857">
    <property type="term" value="F:transmembrane transporter activity"/>
    <property type="evidence" value="ECO:0007669"/>
    <property type="project" value="InterPro"/>
</dbReference>
<feature type="transmembrane region" description="Helical" evidence="6">
    <location>
        <begin position="70"/>
        <end position="89"/>
    </location>
</feature>
<feature type="transmembrane region" description="Helical" evidence="6">
    <location>
        <begin position="258"/>
        <end position="278"/>
    </location>
</feature>